<keyword evidence="2" id="KW-1185">Reference proteome</keyword>
<gene>
    <name evidence="1" type="ORF">ETSY2_53485</name>
</gene>
<sequence>MKNYEQLRYLQQRYDDGILTGEEYQEQQQLVITSICKL</sequence>
<evidence type="ECO:0008006" key="3">
    <source>
        <dbReference type="Google" id="ProtNLM"/>
    </source>
</evidence>
<dbReference type="HOGENOM" id="CLU_3326048_0_0_7"/>
<dbReference type="EMBL" id="AZHX01002915">
    <property type="protein sequence ID" value="ETW92414.1"/>
    <property type="molecule type" value="Genomic_DNA"/>
</dbReference>
<proteinExistence type="predicted"/>
<comment type="caution">
    <text evidence="1">The sequence shown here is derived from an EMBL/GenBank/DDBJ whole genome shotgun (WGS) entry which is preliminary data.</text>
</comment>
<evidence type="ECO:0000313" key="1">
    <source>
        <dbReference type="EMBL" id="ETW92414.1"/>
    </source>
</evidence>
<dbReference type="AlphaFoldDB" id="W4L3E3"/>
<accession>W4L3E3</accession>
<evidence type="ECO:0000313" key="2">
    <source>
        <dbReference type="Proteomes" id="UP000019140"/>
    </source>
</evidence>
<dbReference type="Proteomes" id="UP000019140">
    <property type="component" value="Unassembled WGS sequence"/>
</dbReference>
<name>W4L3E3_9BACT</name>
<protein>
    <recommendedName>
        <fullName evidence="3">SHOCT domain-containing protein</fullName>
    </recommendedName>
</protein>
<organism evidence="1 2">
    <name type="scientific">Candidatus Entotheonella gemina</name>
    <dbReference type="NCBI Taxonomy" id="1429439"/>
    <lineage>
        <taxon>Bacteria</taxon>
        <taxon>Pseudomonadati</taxon>
        <taxon>Nitrospinota/Tectimicrobiota group</taxon>
        <taxon>Candidatus Tectimicrobiota</taxon>
        <taxon>Candidatus Entotheonellia</taxon>
        <taxon>Candidatus Entotheonellales</taxon>
        <taxon>Candidatus Entotheonellaceae</taxon>
        <taxon>Candidatus Entotheonella</taxon>
    </lineage>
</organism>
<reference evidence="1 2" key="1">
    <citation type="journal article" date="2014" name="Nature">
        <title>An environmental bacterial taxon with a large and distinct metabolic repertoire.</title>
        <authorList>
            <person name="Wilson M.C."/>
            <person name="Mori T."/>
            <person name="Ruckert C."/>
            <person name="Uria A.R."/>
            <person name="Helf M.J."/>
            <person name="Takada K."/>
            <person name="Gernert C."/>
            <person name="Steffens U.A."/>
            <person name="Heycke N."/>
            <person name="Schmitt S."/>
            <person name="Rinke C."/>
            <person name="Helfrich E.J."/>
            <person name="Brachmann A.O."/>
            <person name="Gurgui C."/>
            <person name="Wakimoto T."/>
            <person name="Kracht M."/>
            <person name="Crusemann M."/>
            <person name="Hentschel U."/>
            <person name="Abe I."/>
            <person name="Matsunaga S."/>
            <person name="Kalinowski J."/>
            <person name="Takeyama H."/>
            <person name="Piel J."/>
        </authorList>
    </citation>
    <scope>NUCLEOTIDE SEQUENCE [LARGE SCALE GENOMIC DNA]</scope>
    <source>
        <strain evidence="2">TSY2</strain>
    </source>
</reference>